<dbReference type="InterPro" id="IPR051083">
    <property type="entry name" value="GrpII_Intron_Splice-Mob/Def"/>
</dbReference>
<dbReference type="AlphaFoldDB" id="A0A7X5KPJ9"/>
<evidence type="ECO:0000313" key="2">
    <source>
        <dbReference type="EMBL" id="NDL68237.1"/>
    </source>
</evidence>
<evidence type="ECO:0000259" key="1">
    <source>
        <dbReference type="PROSITE" id="PS50878"/>
    </source>
</evidence>
<dbReference type="SUPFAM" id="SSF56672">
    <property type="entry name" value="DNA/RNA polymerases"/>
    <property type="match status" value="1"/>
</dbReference>
<dbReference type="GO" id="GO:0003964">
    <property type="term" value="F:RNA-directed DNA polymerase activity"/>
    <property type="evidence" value="ECO:0007669"/>
    <property type="project" value="UniProtKB-KW"/>
</dbReference>
<dbReference type="PANTHER" id="PTHR34047:SF8">
    <property type="entry name" value="PROTEIN YKFC"/>
    <property type="match status" value="1"/>
</dbReference>
<proteinExistence type="predicted"/>
<protein>
    <submittedName>
        <fullName evidence="2">Reverse transcriptase</fullName>
    </submittedName>
</protein>
<dbReference type="Proteomes" id="UP000461585">
    <property type="component" value="Unassembled WGS sequence"/>
</dbReference>
<keyword evidence="2" id="KW-0808">Transferase</keyword>
<dbReference type="Pfam" id="PF00078">
    <property type="entry name" value="RVT_1"/>
    <property type="match status" value="1"/>
</dbReference>
<keyword evidence="2" id="KW-0695">RNA-directed DNA polymerase</keyword>
<comment type="caution">
    <text evidence="2">The sequence shown here is derived from an EMBL/GenBank/DDBJ whole genome shotgun (WGS) entry which is preliminary data.</text>
</comment>
<keyword evidence="3" id="KW-1185">Reference proteome</keyword>
<gene>
    <name evidence="2" type="ORF">GXN74_10835</name>
</gene>
<organism evidence="2 3">
    <name type="scientific">Anaerotalea alkaliphila</name>
    <dbReference type="NCBI Taxonomy" id="2662126"/>
    <lineage>
        <taxon>Bacteria</taxon>
        <taxon>Bacillati</taxon>
        <taxon>Bacillota</taxon>
        <taxon>Clostridia</taxon>
        <taxon>Eubacteriales</taxon>
        <taxon>Anaerotalea</taxon>
    </lineage>
</organism>
<evidence type="ECO:0000313" key="3">
    <source>
        <dbReference type="Proteomes" id="UP000461585"/>
    </source>
</evidence>
<sequence>METKLARIARIAKERPKERITSLAGLIDKESLTERHNQLNGRKAAGVDQVTKDEYESNLENNIESLVEQMKRQAYKPQPVKRVYIPKPGTDDKRPLGILAYEDKLVQSVLSDILNAVYDGDFLDCSYGFRPNRGCHDALKAVNKIIQDKNIHYVVDADIRGFFDNMDHEWIMKFIDHRIADVNLRRLLVRFLKSGLMENGERHETLVGAPQGGQVSPILGNVYLHYALDLWFEKVIRKRFKGAAYMVRYADDSVFCFERKEEAQEFYRLQATSPGRVIFSPRKGEGPVEERGLAP</sequence>
<dbReference type="CDD" id="cd01651">
    <property type="entry name" value="RT_G2_intron"/>
    <property type="match status" value="1"/>
</dbReference>
<dbReference type="InterPro" id="IPR000477">
    <property type="entry name" value="RT_dom"/>
</dbReference>
<keyword evidence="2" id="KW-0548">Nucleotidyltransferase</keyword>
<dbReference type="InterPro" id="IPR043502">
    <property type="entry name" value="DNA/RNA_pol_sf"/>
</dbReference>
<dbReference type="PROSITE" id="PS50878">
    <property type="entry name" value="RT_POL"/>
    <property type="match status" value="1"/>
</dbReference>
<reference evidence="2 3" key="1">
    <citation type="submission" date="2020-01" db="EMBL/GenBank/DDBJ databases">
        <title>Anaeroalcalibacter tamaniensis gen. nov., sp. nov., moderately halophilic strictly anaerobic fermenter bacterium from mud volcano of Taman peninsula.</title>
        <authorList>
            <person name="Frolova A."/>
            <person name="Merkel A.Y."/>
            <person name="Slobodkin A.I."/>
        </authorList>
    </citation>
    <scope>NUCLEOTIDE SEQUENCE [LARGE SCALE GENOMIC DNA]</scope>
    <source>
        <strain evidence="2 3">F-3ap</strain>
    </source>
</reference>
<dbReference type="PANTHER" id="PTHR34047">
    <property type="entry name" value="NUCLEAR INTRON MATURASE 1, MITOCHONDRIAL-RELATED"/>
    <property type="match status" value="1"/>
</dbReference>
<name>A0A7X5KPJ9_9FIRM</name>
<dbReference type="RefSeq" id="WP_162370960.1">
    <property type="nucleotide sequence ID" value="NZ_JAAEEH010000031.1"/>
</dbReference>
<feature type="domain" description="Reverse transcriptase" evidence="1">
    <location>
        <begin position="66"/>
        <end position="295"/>
    </location>
</feature>
<accession>A0A7X5KPJ9</accession>
<dbReference type="EMBL" id="JAAEEH010000031">
    <property type="protein sequence ID" value="NDL68237.1"/>
    <property type="molecule type" value="Genomic_DNA"/>
</dbReference>